<reference evidence="1" key="2">
    <citation type="submission" date="2021-02" db="EMBL/GenBank/DDBJ databases">
        <authorList>
            <person name="Kimball J.A."/>
            <person name="Haas M.W."/>
            <person name="Macchietto M."/>
            <person name="Kono T."/>
            <person name="Duquette J."/>
            <person name="Shao M."/>
        </authorList>
    </citation>
    <scope>NUCLEOTIDE SEQUENCE</scope>
    <source>
        <tissue evidence="1">Fresh leaf tissue</tissue>
    </source>
</reference>
<accession>A0A8J6BTT3</accession>
<proteinExistence type="predicted"/>
<organism evidence="1 2">
    <name type="scientific">Zizania palustris</name>
    <name type="common">Northern wild rice</name>
    <dbReference type="NCBI Taxonomy" id="103762"/>
    <lineage>
        <taxon>Eukaryota</taxon>
        <taxon>Viridiplantae</taxon>
        <taxon>Streptophyta</taxon>
        <taxon>Embryophyta</taxon>
        <taxon>Tracheophyta</taxon>
        <taxon>Spermatophyta</taxon>
        <taxon>Magnoliopsida</taxon>
        <taxon>Liliopsida</taxon>
        <taxon>Poales</taxon>
        <taxon>Poaceae</taxon>
        <taxon>BOP clade</taxon>
        <taxon>Oryzoideae</taxon>
        <taxon>Oryzeae</taxon>
        <taxon>Zizaniinae</taxon>
        <taxon>Zizania</taxon>
    </lineage>
</organism>
<keyword evidence="2" id="KW-1185">Reference proteome</keyword>
<gene>
    <name evidence="1" type="ORF">GUJ93_ZPchr0013g37364</name>
</gene>
<dbReference type="AlphaFoldDB" id="A0A8J6BTT3"/>
<comment type="caution">
    <text evidence="1">The sequence shown here is derived from an EMBL/GenBank/DDBJ whole genome shotgun (WGS) entry which is preliminary data.</text>
</comment>
<evidence type="ECO:0000313" key="1">
    <source>
        <dbReference type="EMBL" id="KAG8096132.1"/>
    </source>
</evidence>
<sequence>MPKKFRIYHSHVILSYLISNLASHPQRVSARDCLILLDTSIYMSFLYPCLEHAYLL</sequence>
<protein>
    <submittedName>
        <fullName evidence="1">Uncharacterized protein</fullName>
    </submittedName>
</protein>
<dbReference type="Proteomes" id="UP000729402">
    <property type="component" value="Unassembled WGS sequence"/>
</dbReference>
<name>A0A8J6BTT3_ZIZPA</name>
<evidence type="ECO:0000313" key="2">
    <source>
        <dbReference type="Proteomes" id="UP000729402"/>
    </source>
</evidence>
<dbReference type="EMBL" id="JAAALK010000079">
    <property type="protein sequence ID" value="KAG8096132.1"/>
    <property type="molecule type" value="Genomic_DNA"/>
</dbReference>
<reference evidence="1" key="1">
    <citation type="journal article" date="2021" name="bioRxiv">
        <title>Whole Genome Assembly and Annotation of Northern Wild Rice, Zizania palustris L., Supports a Whole Genome Duplication in the Zizania Genus.</title>
        <authorList>
            <person name="Haas M."/>
            <person name="Kono T."/>
            <person name="Macchietto M."/>
            <person name="Millas R."/>
            <person name="McGilp L."/>
            <person name="Shao M."/>
            <person name="Duquette J."/>
            <person name="Hirsch C.N."/>
            <person name="Kimball J."/>
        </authorList>
    </citation>
    <scope>NUCLEOTIDE SEQUENCE</scope>
    <source>
        <tissue evidence="1">Fresh leaf tissue</tissue>
    </source>
</reference>